<feature type="region of interest" description="Disordered" evidence="1">
    <location>
        <begin position="25"/>
        <end position="44"/>
    </location>
</feature>
<keyword evidence="3" id="KW-1185">Reference proteome</keyword>
<feature type="compositionally biased region" description="Low complexity" evidence="1">
    <location>
        <begin position="28"/>
        <end position="41"/>
    </location>
</feature>
<feature type="region of interest" description="Disordered" evidence="1">
    <location>
        <begin position="73"/>
        <end position="92"/>
    </location>
</feature>
<protein>
    <submittedName>
        <fullName evidence="2">Uncharacterized protein</fullName>
    </submittedName>
</protein>
<organism evidence="2 3">
    <name type="scientific">Eimeria maxima</name>
    <name type="common">Coccidian parasite</name>
    <dbReference type="NCBI Taxonomy" id="5804"/>
    <lineage>
        <taxon>Eukaryota</taxon>
        <taxon>Sar</taxon>
        <taxon>Alveolata</taxon>
        <taxon>Apicomplexa</taxon>
        <taxon>Conoidasida</taxon>
        <taxon>Coccidia</taxon>
        <taxon>Eucoccidiorida</taxon>
        <taxon>Eimeriorina</taxon>
        <taxon>Eimeriidae</taxon>
        <taxon>Eimeria</taxon>
    </lineage>
</organism>
<dbReference type="GeneID" id="25334670"/>
<dbReference type="AlphaFoldDB" id="U6LYY7"/>
<accession>U6LYY7</accession>
<sequence length="109" mass="11791">MAPRMSIRLEQNRGYLYSRLLKLDDSSNDSSNSSSSESSSSKLPRFVTVSTWLTPQDYALAWSKAIVLGLPQQIPAGPPGGSPEGYLDGPPPAVLYKRVADDSEYSPTA</sequence>
<name>U6LYY7_EIMMA</name>
<dbReference type="EMBL" id="HG719230">
    <property type="protein sequence ID" value="CDJ57167.1"/>
    <property type="molecule type" value="Genomic_DNA"/>
</dbReference>
<dbReference type="OrthoDB" id="360976at2759"/>
<evidence type="ECO:0000313" key="2">
    <source>
        <dbReference type="EMBL" id="CDJ57167.1"/>
    </source>
</evidence>
<reference evidence="2" key="1">
    <citation type="submission" date="2013-10" db="EMBL/GenBank/DDBJ databases">
        <title>Genomic analysis of the causative agents of coccidiosis in chickens.</title>
        <authorList>
            <person name="Reid A.J."/>
            <person name="Blake D."/>
            <person name="Billington K."/>
            <person name="Browne H."/>
            <person name="Dunn M."/>
            <person name="Hung S."/>
            <person name="Kawahara F."/>
            <person name="Miranda-Saavedra D."/>
            <person name="Mourier T."/>
            <person name="Nagra H."/>
            <person name="Otto T.D."/>
            <person name="Rawlings N."/>
            <person name="Sanchez A."/>
            <person name="Sanders M."/>
            <person name="Subramaniam C."/>
            <person name="Tay Y."/>
            <person name="Dear P."/>
            <person name="Doerig C."/>
            <person name="Gruber A."/>
            <person name="Parkinson J."/>
            <person name="Shirley M."/>
            <person name="Wan K.L."/>
            <person name="Berriman M."/>
            <person name="Tomley F."/>
            <person name="Pain A."/>
        </authorList>
    </citation>
    <scope>NUCLEOTIDE SEQUENCE [LARGE SCALE GENOMIC DNA]</scope>
    <source>
        <strain evidence="2">Weybridge</strain>
    </source>
</reference>
<gene>
    <name evidence="2" type="ORF">EMWEY_00006840</name>
</gene>
<evidence type="ECO:0000313" key="3">
    <source>
        <dbReference type="Proteomes" id="UP000030763"/>
    </source>
</evidence>
<dbReference type="RefSeq" id="XP_013333817.1">
    <property type="nucleotide sequence ID" value="XM_013478363.1"/>
</dbReference>
<dbReference type="VEuPathDB" id="ToxoDB:EMWEY_00006840"/>
<dbReference type="Proteomes" id="UP000030763">
    <property type="component" value="Unassembled WGS sequence"/>
</dbReference>
<evidence type="ECO:0000256" key="1">
    <source>
        <dbReference type="SAM" id="MobiDB-lite"/>
    </source>
</evidence>
<proteinExistence type="predicted"/>
<reference evidence="2" key="2">
    <citation type="submission" date="2013-10" db="EMBL/GenBank/DDBJ databases">
        <authorList>
            <person name="Aslett M."/>
        </authorList>
    </citation>
    <scope>NUCLEOTIDE SEQUENCE [LARGE SCALE GENOMIC DNA]</scope>
    <source>
        <strain evidence="2">Weybridge</strain>
    </source>
</reference>